<evidence type="ECO:0000259" key="3">
    <source>
        <dbReference type="Pfam" id="PF19408"/>
    </source>
</evidence>
<dbReference type="Proteomes" id="UP000323426">
    <property type="component" value="Unassembled WGS sequence"/>
</dbReference>
<dbReference type="Pfam" id="PF13573">
    <property type="entry name" value="SprB"/>
    <property type="match status" value="2"/>
</dbReference>
<dbReference type="InterPro" id="IPR045829">
    <property type="entry name" value="PKD_6"/>
</dbReference>
<dbReference type="Gene3D" id="2.60.40.740">
    <property type="match status" value="2"/>
</dbReference>
<dbReference type="NCBIfam" id="TIGR04183">
    <property type="entry name" value="Por_Secre_tail"/>
    <property type="match status" value="1"/>
</dbReference>
<evidence type="ECO:0000259" key="1">
    <source>
        <dbReference type="Pfam" id="PF18962"/>
    </source>
</evidence>
<gene>
    <name evidence="4" type="ORF">F0145_17550</name>
</gene>
<feature type="domain" description="PKD-like" evidence="3">
    <location>
        <begin position="569"/>
        <end position="640"/>
    </location>
</feature>
<dbReference type="RefSeq" id="WP_150090324.1">
    <property type="nucleotide sequence ID" value="NZ_VWSF01000015.1"/>
</dbReference>
<protein>
    <submittedName>
        <fullName evidence="4">T9SS type A sorting domain-containing protein</fullName>
    </submittedName>
</protein>
<dbReference type="Pfam" id="PF18962">
    <property type="entry name" value="Por_Secre_tail"/>
    <property type="match status" value="1"/>
</dbReference>
<organism evidence="4 5">
    <name type="scientific">Adhaeribacter rhizoryzae</name>
    <dbReference type="NCBI Taxonomy" id="2607907"/>
    <lineage>
        <taxon>Bacteria</taxon>
        <taxon>Pseudomonadati</taxon>
        <taxon>Bacteroidota</taxon>
        <taxon>Cytophagia</taxon>
        <taxon>Cytophagales</taxon>
        <taxon>Hymenobacteraceae</taxon>
        <taxon>Adhaeribacter</taxon>
    </lineage>
</organism>
<evidence type="ECO:0000313" key="5">
    <source>
        <dbReference type="Proteomes" id="UP000323426"/>
    </source>
</evidence>
<feature type="domain" description="Secretion system C-terminal sorting" evidence="1">
    <location>
        <begin position="1509"/>
        <end position="1585"/>
    </location>
</feature>
<dbReference type="PANTHER" id="PTHR42754">
    <property type="entry name" value="ENDOGLUCANASE"/>
    <property type="match status" value="1"/>
</dbReference>
<proteinExistence type="predicted"/>
<dbReference type="PANTHER" id="PTHR42754:SF1">
    <property type="entry name" value="LIPOPROTEIN"/>
    <property type="match status" value="1"/>
</dbReference>
<keyword evidence="5" id="KW-1185">Reference proteome</keyword>
<reference evidence="4 5" key="1">
    <citation type="submission" date="2019-09" db="EMBL/GenBank/DDBJ databases">
        <title>Genome sequence and assembly of Adhaeribacter sp.</title>
        <authorList>
            <person name="Chhetri G."/>
        </authorList>
    </citation>
    <scope>NUCLEOTIDE SEQUENCE [LARGE SCALE GENOMIC DNA]</scope>
    <source>
        <strain evidence="4 5">DK36</strain>
    </source>
</reference>
<evidence type="ECO:0000313" key="4">
    <source>
        <dbReference type="EMBL" id="KAA5542945.1"/>
    </source>
</evidence>
<name>A0A5M6DCR0_9BACT</name>
<evidence type="ECO:0000259" key="2">
    <source>
        <dbReference type="Pfam" id="PF19081"/>
    </source>
</evidence>
<dbReference type="Pfam" id="PF19408">
    <property type="entry name" value="PKD_6"/>
    <property type="match status" value="2"/>
</dbReference>
<dbReference type="InterPro" id="IPR044023">
    <property type="entry name" value="Ig_7"/>
</dbReference>
<feature type="domain" description="PKD-like" evidence="3">
    <location>
        <begin position="648"/>
        <end position="733"/>
    </location>
</feature>
<accession>A0A5M6DCR0</accession>
<dbReference type="EMBL" id="VWSF01000015">
    <property type="protein sequence ID" value="KAA5542945.1"/>
    <property type="molecule type" value="Genomic_DNA"/>
</dbReference>
<comment type="caution">
    <text evidence="4">The sequence shown here is derived from an EMBL/GenBank/DDBJ whole genome shotgun (WGS) entry which is preliminary data.</text>
</comment>
<dbReference type="Pfam" id="PF19081">
    <property type="entry name" value="Ig_7"/>
    <property type="match status" value="1"/>
</dbReference>
<dbReference type="InterPro" id="IPR025667">
    <property type="entry name" value="SprB_repeat"/>
</dbReference>
<dbReference type="InterPro" id="IPR026444">
    <property type="entry name" value="Secre_tail"/>
</dbReference>
<feature type="domain" description="Ig-like" evidence="2">
    <location>
        <begin position="738"/>
        <end position="820"/>
    </location>
</feature>
<sequence>MIKTLTKQMALTSQSLQVIKRISFALLLFVLWYGISINNLLAQPTKQWDKSFGGSGYDELKTVQQTSDGGYILGGNSKSKMSGYKSEDSGESFYGDFWIVKLNAAGEKEWDNTLGGIGTNNFTAVYQTTDGGYIVGGSSLSNAGRDKTQNSKGLNDFWIIKLDAQGNKVWDKTIGSPADDLLWTIKPTRDGGYILGGETQEAAGGDKTGTPRGNYDFWVVKLNAVGSKEWDKVIGGNSYDILRAIDQTTDGGYILGGLSTSEASGDKSQNSKAAGSTNAMAAYDYWVVKINASGIKEWDKTIGGNGLDDFRQVIQTKDGGYIVGGESNSTISGDKSENPYGGIDCWLVKLDASGTKEWDKTIGMYSDEYLRDLQQTADGGYILGRTDPAYTGVGNDYFLLKLDASRNIEWEKYVIAGGPLGSFRQTADGGYIIGGSSNYNIVLASKGDYDYWVFKLSPATAERSIKINNAFSSGYCTDTLVPIYFTTTGTFNPGETFIAQLSDATGSFSSPITIGTSQGSPIAATIPANINSGKGYRIRIVSSLTPAVVSSDNGTDIGISKMSTLSWINIEGPMEPCAGTTVTYSFTDLIDLSHLFWSVPYDWTVIGRDSNKITVKVGNTHGLVSVMAQNFCGLKLRGELSVFPVVVPSEPGIITASATSVCAGDTVVYSTSSPYEPSLQNRNLFNWTVPAGWTILNEKDITKITVKVGTGSGFIRLIIFNQCGVSPEQRLAVSSSGPAAPTVTSKTICGPGAITLTASGAPTTGSYRWFTSSTGGTPITNATSATFTTPVLSTTTTYYVSVVNGTCESARVPVTATVNPLPKILVATNATTITSGGTATLTASGASTYTWSPVTGLSSTTGATVTAKPTATTTYTVTGTDVNGCSGTASITITVNTSGLQMQTITFPPIADKVYGDAPFTLNATASSGLSLYYKIISGPATVSGKTLTITGVGTVTVRAYHPGNDRYLAATPVDVSFNVRSSAVKQSQTISFAALVNKEYGDAPFTVSATASSGLPVSFSVVAGGATISGNTVTLIDSGMVTIRASQAGNANYLAAPNVDRSFRVWGPAKMSQSISFAALPTKTYGDAPFTLSAAATSGLPVSFNILSGPATITGNTLTINGAGIITVRATQAGSGTYHTATPVDQSFTVNKASQSITFMNLVDKTYGDGPIYLVANASSGLPVSYRVVSGPASITGNILTLTGAGTVTVQAEQGGNTNYLAANAVPRSFTVIKANQTVVLATIADKTYGDAPFTLSATASSGLSVTYSIVSGPATISNNTVTLTGVGTVTVRATQVGNTNYNPAAADKSFTVKSAGPTPFPPFTCSLAHTSKVTQAEPWFGMWGPSTGAGAIDLTVSGGTTPYTYQWSNGLSSQDVAIAAPGTYTVKVTDARGCTAITIVTVGRKNDPIRLAASQINVSTTSGQDGSIDLSVVGGIAPFTYRWSNGATTEDLTGLAAGTYTVTVTDAFGQKVSISVQILSPGQGILAAVKNPDVSEEILVNENILLVYPNPAKDQTTVNFTLATTGYYTLDLFDIRGAKIKTIVAGQALANKSFDVKLKVNDLAEGVYLLKLVTDKGVGIQRISVKR</sequence>